<proteinExistence type="predicted"/>
<organism evidence="2 3">
    <name type="scientific">Prunus dulcis</name>
    <name type="common">Almond</name>
    <name type="synonym">Amygdalus dulcis</name>
    <dbReference type="NCBI Taxonomy" id="3755"/>
    <lineage>
        <taxon>Eukaryota</taxon>
        <taxon>Viridiplantae</taxon>
        <taxon>Streptophyta</taxon>
        <taxon>Embryophyta</taxon>
        <taxon>Tracheophyta</taxon>
        <taxon>Spermatophyta</taxon>
        <taxon>Magnoliopsida</taxon>
        <taxon>eudicotyledons</taxon>
        <taxon>Gunneridae</taxon>
        <taxon>Pentapetalae</taxon>
        <taxon>rosids</taxon>
        <taxon>fabids</taxon>
        <taxon>Rosales</taxon>
        <taxon>Rosaceae</taxon>
        <taxon>Amygdaloideae</taxon>
        <taxon>Amygdaleae</taxon>
        <taxon>Prunus</taxon>
    </lineage>
</organism>
<gene>
    <name evidence="2" type="ORF">L3X38_017803</name>
</gene>
<keyword evidence="3" id="KW-1185">Reference proteome</keyword>
<comment type="caution">
    <text evidence="2">The sequence shown here is derived from an EMBL/GenBank/DDBJ whole genome shotgun (WGS) entry which is preliminary data.</text>
</comment>
<reference evidence="2 3" key="1">
    <citation type="journal article" date="2022" name="G3 (Bethesda)">
        <title>Whole-genome sequence and methylome profiling of the almond [Prunus dulcis (Mill.) D.A. Webb] cultivar 'Nonpareil'.</title>
        <authorList>
            <person name="D'Amico-Willman K.M."/>
            <person name="Ouma W.Z."/>
            <person name="Meulia T."/>
            <person name="Sideli G.M."/>
            <person name="Gradziel T.M."/>
            <person name="Fresnedo-Ramirez J."/>
        </authorList>
    </citation>
    <scope>NUCLEOTIDE SEQUENCE [LARGE SCALE GENOMIC DNA]</scope>
    <source>
        <strain evidence="2">Clone GOH B32 T37-40</strain>
    </source>
</reference>
<evidence type="ECO:0000313" key="2">
    <source>
        <dbReference type="EMBL" id="KAI5338532.1"/>
    </source>
</evidence>
<protein>
    <submittedName>
        <fullName evidence="2">Uncharacterized protein</fullName>
    </submittedName>
</protein>
<name>A0AAD4W9T9_PRUDU</name>
<dbReference type="AlphaFoldDB" id="A0AAD4W9T9"/>
<dbReference type="EMBL" id="JAJFAZ020000003">
    <property type="protein sequence ID" value="KAI5338532.1"/>
    <property type="molecule type" value="Genomic_DNA"/>
</dbReference>
<evidence type="ECO:0000256" key="1">
    <source>
        <dbReference type="SAM" id="MobiDB-lite"/>
    </source>
</evidence>
<sequence>MELLPYITKKGKAVEDYVHSYYSKDSYMALYNTLIMSINGSQQWEKTNQTAIKPPAYTRQPGRPRKLRIKGAEERINKTGKKWLGRQGMQMRCSICGSTGHNKTTHHRNLPQKEKPLSRGKGRPRKISNQDLAIAADEAKATARVRRKLAYARAKAAAATAKKVALNASQPIAAETAGIGLRASKRQRT</sequence>
<evidence type="ECO:0000313" key="3">
    <source>
        <dbReference type="Proteomes" id="UP001054821"/>
    </source>
</evidence>
<dbReference type="Proteomes" id="UP001054821">
    <property type="component" value="Chromosome 3"/>
</dbReference>
<feature type="region of interest" description="Disordered" evidence="1">
    <location>
        <begin position="97"/>
        <end position="128"/>
    </location>
</feature>
<accession>A0AAD4W9T9</accession>